<proteinExistence type="predicted"/>
<organism evidence="2 3">
    <name type="scientific">Plakobranchus ocellatus</name>
    <dbReference type="NCBI Taxonomy" id="259542"/>
    <lineage>
        <taxon>Eukaryota</taxon>
        <taxon>Metazoa</taxon>
        <taxon>Spiralia</taxon>
        <taxon>Lophotrochozoa</taxon>
        <taxon>Mollusca</taxon>
        <taxon>Gastropoda</taxon>
        <taxon>Heterobranchia</taxon>
        <taxon>Euthyneura</taxon>
        <taxon>Panpulmonata</taxon>
        <taxon>Sacoglossa</taxon>
        <taxon>Placobranchoidea</taxon>
        <taxon>Plakobranchidae</taxon>
        <taxon>Plakobranchus</taxon>
    </lineage>
</organism>
<dbReference type="Proteomes" id="UP000735302">
    <property type="component" value="Unassembled WGS sequence"/>
</dbReference>
<gene>
    <name evidence="2" type="ORF">PoB_004961200</name>
</gene>
<evidence type="ECO:0000256" key="1">
    <source>
        <dbReference type="SAM" id="MobiDB-lite"/>
    </source>
</evidence>
<sequence>MQGRELNFVKTKCYGTPGKAKTASVLKHEWNGTPQTSRLNRKPGRVTKTSTQVSGMKKLPDYTGRTNGADFPFVYIMYVRKWPS</sequence>
<protein>
    <submittedName>
        <fullName evidence="2">Uncharacterized protein</fullName>
    </submittedName>
</protein>
<dbReference type="AlphaFoldDB" id="A0AAV4BUQ8"/>
<feature type="region of interest" description="Disordered" evidence="1">
    <location>
        <begin position="33"/>
        <end position="59"/>
    </location>
</feature>
<evidence type="ECO:0000313" key="3">
    <source>
        <dbReference type="Proteomes" id="UP000735302"/>
    </source>
</evidence>
<name>A0AAV4BUQ8_9GAST</name>
<accession>A0AAV4BUQ8</accession>
<comment type="caution">
    <text evidence="2">The sequence shown here is derived from an EMBL/GenBank/DDBJ whole genome shotgun (WGS) entry which is preliminary data.</text>
</comment>
<dbReference type="EMBL" id="BLXT01005500">
    <property type="protein sequence ID" value="GFO23107.1"/>
    <property type="molecule type" value="Genomic_DNA"/>
</dbReference>
<reference evidence="2 3" key="1">
    <citation type="journal article" date="2021" name="Elife">
        <title>Chloroplast acquisition without the gene transfer in kleptoplastic sea slugs, Plakobranchus ocellatus.</title>
        <authorList>
            <person name="Maeda T."/>
            <person name="Takahashi S."/>
            <person name="Yoshida T."/>
            <person name="Shimamura S."/>
            <person name="Takaki Y."/>
            <person name="Nagai Y."/>
            <person name="Toyoda A."/>
            <person name="Suzuki Y."/>
            <person name="Arimoto A."/>
            <person name="Ishii H."/>
            <person name="Satoh N."/>
            <person name="Nishiyama T."/>
            <person name="Hasebe M."/>
            <person name="Maruyama T."/>
            <person name="Minagawa J."/>
            <person name="Obokata J."/>
            <person name="Shigenobu S."/>
        </authorList>
    </citation>
    <scope>NUCLEOTIDE SEQUENCE [LARGE SCALE GENOMIC DNA]</scope>
</reference>
<keyword evidence="3" id="KW-1185">Reference proteome</keyword>
<evidence type="ECO:0000313" key="2">
    <source>
        <dbReference type="EMBL" id="GFO23107.1"/>
    </source>
</evidence>